<dbReference type="Pfam" id="PF02770">
    <property type="entry name" value="Acyl-CoA_dh_M"/>
    <property type="match status" value="1"/>
</dbReference>
<keyword evidence="5 6" id="KW-0560">Oxidoreductase</keyword>
<feature type="domain" description="Acyl-CoA oxidase/dehydrogenase middle" evidence="8">
    <location>
        <begin position="126"/>
        <end position="223"/>
    </location>
</feature>
<dbReference type="RefSeq" id="WP_110450347.1">
    <property type="nucleotide sequence ID" value="NZ_CP029479.1"/>
</dbReference>
<dbReference type="InterPro" id="IPR009075">
    <property type="entry name" value="AcylCo_DH/oxidase_C"/>
</dbReference>
<dbReference type="InterPro" id="IPR009100">
    <property type="entry name" value="AcylCoA_DH/oxidase_NM_dom_sf"/>
</dbReference>
<evidence type="ECO:0000256" key="2">
    <source>
        <dbReference type="ARBA" id="ARBA00009347"/>
    </source>
</evidence>
<organism evidence="10 11">
    <name type="scientific">Phenylobacterium parvum</name>
    <dbReference type="NCBI Taxonomy" id="2201350"/>
    <lineage>
        <taxon>Bacteria</taxon>
        <taxon>Pseudomonadati</taxon>
        <taxon>Pseudomonadota</taxon>
        <taxon>Alphaproteobacteria</taxon>
        <taxon>Caulobacterales</taxon>
        <taxon>Caulobacteraceae</taxon>
        <taxon>Phenylobacterium</taxon>
    </lineage>
</organism>
<dbReference type="Pfam" id="PF00441">
    <property type="entry name" value="Acyl-CoA_dh_1"/>
    <property type="match status" value="1"/>
</dbReference>
<dbReference type="InterPro" id="IPR037069">
    <property type="entry name" value="AcylCoA_DH/ox_N_sf"/>
</dbReference>
<dbReference type="PANTHER" id="PTHR43292:SF4">
    <property type="entry name" value="ACYL-COA DEHYDROGENASE FADE34"/>
    <property type="match status" value="1"/>
</dbReference>
<dbReference type="EMBL" id="CP029479">
    <property type="protein sequence ID" value="AWM77780.1"/>
    <property type="molecule type" value="Genomic_DNA"/>
</dbReference>
<dbReference type="SUPFAM" id="SSF56645">
    <property type="entry name" value="Acyl-CoA dehydrogenase NM domain-like"/>
    <property type="match status" value="1"/>
</dbReference>
<evidence type="ECO:0000256" key="5">
    <source>
        <dbReference type="ARBA" id="ARBA00023002"/>
    </source>
</evidence>
<dbReference type="GO" id="GO:0050660">
    <property type="term" value="F:flavin adenine dinucleotide binding"/>
    <property type="evidence" value="ECO:0007669"/>
    <property type="project" value="InterPro"/>
</dbReference>
<evidence type="ECO:0000313" key="11">
    <source>
        <dbReference type="Proteomes" id="UP000247763"/>
    </source>
</evidence>
<dbReference type="InterPro" id="IPR013786">
    <property type="entry name" value="AcylCoA_DH/ox_N"/>
</dbReference>
<evidence type="ECO:0000256" key="3">
    <source>
        <dbReference type="ARBA" id="ARBA00022630"/>
    </source>
</evidence>
<evidence type="ECO:0000259" key="8">
    <source>
        <dbReference type="Pfam" id="PF02770"/>
    </source>
</evidence>
<feature type="domain" description="Acyl-CoA dehydrogenase/oxidase C-terminal" evidence="7">
    <location>
        <begin position="235"/>
        <end position="388"/>
    </location>
</feature>
<keyword evidence="11" id="KW-1185">Reference proteome</keyword>
<gene>
    <name evidence="10" type="ORF">HYN04_08390</name>
</gene>
<dbReference type="PANTHER" id="PTHR43292">
    <property type="entry name" value="ACYL-COA DEHYDROGENASE"/>
    <property type="match status" value="1"/>
</dbReference>
<dbReference type="Gene3D" id="1.10.540.10">
    <property type="entry name" value="Acyl-CoA dehydrogenase/oxidase, N-terminal domain"/>
    <property type="match status" value="1"/>
</dbReference>
<dbReference type="InterPro" id="IPR046373">
    <property type="entry name" value="Acyl-CoA_Oxase/DH_mid-dom_sf"/>
</dbReference>
<dbReference type="InterPro" id="IPR036250">
    <property type="entry name" value="AcylCo_DH-like_C"/>
</dbReference>
<protein>
    <submittedName>
        <fullName evidence="10">Acyl-CoA dehydrogenase</fullName>
    </submittedName>
</protein>
<evidence type="ECO:0000256" key="4">
    <source>
        <dbReference type="ARBA" id="ARBA00022827"/>
    </source>
</evidence>
<evidence type="ECO:0000259" key="9">
    <source>
        <dbReference type="Pfam" id="PF02771"/>
    </source>
</evidence>
<dbReference type="KEGG" id="phb:HYN04_08390"/>
<dbReference type="Proteomes" id="UP000247763">
    <property type="component" value="Chromosome"/>
</dbReference>
<evidence type="ECO:0000313" key="10">
    <source>
        <dbReference type="EMBL" id="AWM77780.1"/>
    </source>
</evidence>
<dbReference type="Pfam" id="PF02771">
    <property type="entry name" value="Acyl-CoA_dh_N"/>
    <property type="match status" value="1"/>
</dbReference>
<reference evidence="11" key="1">
    <citation type="submission" date="2018-05" db="EMBL/GenBank/DDBJ databases">
        <title>Genome sequencing of Phenylobacterium sp. HYN0004.</title>
        <authorList>
            <person name="Yi H."/>
            <person name="Baek C."/>
        </authorList>
    </citation>
    <scope>NUCLEOTIDE SEQUENCE [LARGE SCALE GENOMIC DNA]</scope>
    <source>
        <strain evidence="11">HYN0004</strain>
    </source>
</reference>
<dbReference type="SUPFAM" id="SSF47203">
    <property type="entry name" value="Acyl-CoA dehydrogenase C-terminal domain-like"/>
    <property type="match status" value="1"/>
</dbReference>
<evidence type="ECO:0000259" key="7">
    <source>
        <dbReference type="Pfam" id="PF00441"/>
    </source>
</evidence>
<proteinExistence type="inferred from homology"/>
<keyword evidence="3 6" id="KW-0285">Flavoprotein</keyword>
<accession>A0A2Z3HX00</accession>
<dbReference type="OrthoDB" id="9775090at2"/>
<comment type="cofactor">
    <cofactor evidence="1 6">
        <name>FAD</name>
        <dbReference type="ChEBI" id="CHEBI:57692"/>
    </cofactor>
</comment>
<dbReference type="GO" id="GO:0016627">
    <property type="term" value="F:oxidoreductase activity, acting on the CH-CH group of donors"/>
    <property type="evidence" value="ECO:0007669"/>
    <property type="project" value="InterPro"/>
</dbReference>
<feature type="domain" description="Acyl-CoA dehydrogenase/oxidase N-terminal" evidence="9">
    <location>
        <begin position="6"/>
        <end position="122"/>
    </location>
</feature>
<dbReference type="InterPro" id="IPR052161">
    <property type="entry name" value="Mycobact_Acyl-CoA_DH"/>
</dbReference>
<dbReference type="Gene3D" id="1.20.140.10">
    <property type="entry name" value="Butyryl-CoA Dehydrogenase, subunit A, domain 3"/>
    <property type="match status" value="1"/>
</dbReference>
<sequence length="409" mass="43944">MDFNDTPEEAAYRQKVRTWLEANAPRTRDANDDGEGGGDLAAAKAWQAKKAAAGFACITWPKEWGGQGGTPIDSVIFGEEEARYPIPSNPFQIGLGMCVPTVMNFADPATKDRFGPPAIRGEEIWCQLFSEPSGGSDVAAARTRAEKAPDGSGDWIINGQKVWTTGAQFSDFGIVIVRTDPNLPKHKGLTMFWVDMKDPGVEVRPIHQMSGGSGFNEVFFTDVRVKDSQRLGGVGDGWKVSLVTLMNERLAVGGATGAGWSQFLEAARDTTGSDGAPLLQEGAVREKLADWYVQAEGLRHARNRTMTALSKGQTPGPESSIGKIVSATLMQDLANEAVEMLDQYGIINDPDLAPLSGGFHGSLMMAPGLRIAGGTDEILRNIIAERVLGLPGDIRLDKDVPFKDVPTGR</sequence>
<dbReference type="GO" id="GO:0005886">
    <property type="term" value="C:plasma membrane"/>
    <property type="evidence" value="ECO:0007669"/>
    <property type="project" value="TreeGrafter"/>
</dbReference>
<keyword evidence="4 6" id="KW-0274">FAD</keyword>
<name>A0A2Z3HX00_9CAUL</name>
<evidence type="ECO:0000256" key="1">
    <source>
        <dbReference type="ARBA" id="ARBA00001974"/>
    </source>
</evidence>
<comment type="similarity">
    <text evidence="2 6">Belongs to the acyl-CoA dehydrogenase family.</text>
</comment>
<evidence type="ECO:0000256" key="6">
    <source>
        <dbReference type="RuleBase" id="RU362125"/>
    </source>
</evidence>
<dbReference type="InterPro" id="IPR006091">
    <property type="entry name" value="Acyl-CoA_Oxase/DH_mid-dom"/>
</dbReference>
<dbReference type="Gene3D" id="2.40.110.10">
    <property type="entry name" value="Butyryl-CoA Dehydrogenase, subunit A, domain 2"/>
    <property type="match status" value="1"/>
</dbReference>
<dbReference type="FunFam" id="2.40.110.10:FF:000011">
    <property type="entry name" value="Acyl-CoA dehydrogenase FadE34"/>
    <property type="match status" value="1"/>
</dbReference>
<dbReference type="AlphaFoldDB" id="A0A2Z3HX00"/>